<keyword evidence="2" id="KW-0732">Signal</keyword>
<organism evidence="3 4">
    <name type="scientific">Actinobacillus equuli</name>
    <dbReference type="NCBI Taxonomy" id="718"/>
    <lineage>
        <taxon>Bacteria</taxon>
        <taxon>Pseudomonadati</taxon>
        <taxon>Pseudomonadota</taxon>
        <taxon>Gammaproteobacteria</taxon>
        <taxon>Pasteurellales</taxon>
        <taxon>Pasteurellaceae</taxon>
        <taxon>Actinobacillus</taxon>
    </lineage>
</organism>
<feature type="compositionally biased region" description="Basic residues" evidence="1">
    <location>
        <begin position="103"/>
        <end position="117"/>
    </location>
</feature>
<proteinExistence type="predicted"/>
<dbReference type="GeneID" id="92744165"/>
<dbReference type="RefSeq" id="WP_039195906.1">
    <property type="nucleotide sequence ID" value="NZ_LR134310.1"/>
</dbReference>
<feature type="region of interest" description="Disordered" evidence="1">
    <location>
        <begin position="88"/>
        <end position="117"/>
    </location>
</feature>
<evidence type="ECO:0000313" key="3">
    <source>
        <dbReference type="EMBL" id="VEE91862.1"/>
    </source>
</evidence>
<evidence type="ECO:0000256" key="1">
    <source>
        <dbReference type="SAM" id="MobiDB-lite"/>
    </source>
</evidence>
<dbReference type="PROSITE" id="PS51257">
    <property type="entry name" value="PROKAR_LIPOPROTEIN"/>
    <property type="match status" value="1"/>
</dbReference>
<feature type="signal peptide" evidence="2">
    <location>
        <begin position="1"/>
        <end position="34"/>
    </location>
</feature>
<reference evidence="3 4" key="1">
    <citation type="submission" date="2018-12" db="EMBL/GenBank/DDBJ databases">
        <authorList>
            <consortium name="Pathogen Informatics"/>
        </authorList>
    </citation>
    <scope>NUCLEOTIDE SEQUENCE [LARGE SCALE GENOMIC DNA]</scope>
    <source>
        <strain evidence="3 4">NCTC8529</strain>
    </source>
</reference>
<sequence>MKKLFGISTLAVLLAVLLVVLLTACSAPNGPAQAPQVTETNSLYKVEEALKACQESVGESKDQIEFDACMREKGFERPAMQQEQFVQEEQTTVRENVATAKSGTKKAAKKVKSSKTK</sequence>
<accession>A0AAX3FK64</accession>
<protein>
    <submittedName>
        <fullName evidence="3">Secreted protein</fullName>
    </submittedName>
</protein>
<name>A0AAX3FK64_ACTEU</name>
<evidence type="ECO:0000313" key="4">
    <source>
        <dbReference type="Proteomes" id="UP000268529"/>
    </source>
</evidence>
<feature type="chain" id="PRO_5043724325" evidence="2">
    <location>
        <begin position="35"/>
        <end position="117"/>
    </location>
</feature>
<dbReference type="EMBL" id="LR134310">
    <property type="protein sequence ID" value="VEE91862.1"/>
    <property type="molecule type" value="Genomic_DNA"/>
</dbReference>
<feature type="compositionally biased region" description="Low complexity" evidence="1">
    <location>
        <begin position="88"/>
        <end position="102"/>
    </location>
</feature>
<dbReference type="Proteomes" id="UP000268529">
    <property type="component" value="Chromosome"/>
</dbReference>
<gene>
    <name evidence="3" type="ORF">NCTC8529_01554</name>
</gene>
<evidence type="ECO:0000256" key="2">
    <source>
        <dbReference type="SAM" id="SignalP"/>
    </source>
</evidence>
<dbReference type="AlphaFoldDB" id="A0AAX3FK64"/>